<keyword evidence="13 16" id="KW-0173">Coenzyme A biosynthesis</keyword>
<dbReference type="InterPro" id="IPR004619">
    <property type="entry name" value="Type_III_PanK"/>
</dbReference>
<comment type="function">
    <text evidence="16">Catalyzes the phosphorylation of pantothenate (Pan), the first step in CoA biosynthesis.</text>
</comment>
<gene>
    <name evidence="16" type="primary">coaX</name>
    <name evidence="17" type="ORF">CA267_012530</name>
</gene>
<dbReference type="PANTHER" id="PTHR34265:SF1">
    <property type="entry name" value="TYPE III PANTOTHENATE KINASE"/>
    <property type="match status" value="1"/>
</dbReference>
<feature type="binding site" evidence="16">
    <location>
        <position position="92"/>
    </location>
    <ligand>
        <name>substrate</name>
    </ligand>
</feature>
<dbReference type="SUPFAM" id="SSF53067">
    <property type="entry name" value="Actin-like ATPase domain"/>
    <property type="match status" value="2"/>
</dbReference>
<keyword evidence="8 16" id="KW-0808">Transferase</keyword>
<feature type="active site" description="Proton acceptor" evidence="16">
    <location>
        <position position="101"/>
    </location>
</feature>
<comment type="cofactor">
    <cofactor evidence="2">
        <name>K(+)</name>
        <dbReference type="ChEBI" id="CHEBI:29103"/>
    </cofactor>
</comment>
<dbReference type="GO" id="GO:0015937">
    <property type="term" value="P:coenzyme A biosynthetic process"/>
    <property type="evidence" value="ECO:0007669"/>
    <property type="project" value="UniProtKB-UniRule"/>
</dbReference>
<dbReference type="Gene3D" id="3.30.420.40">
    <property type="match status" value="2"/>
</dbReference>
<evidence type="ECO:0000256" key="12">
    <source>
        <dbReference type="ARBA" id="ARBA00022958"/>
    </source>
</evidence>
<dbReference type="AlphaFoldDB" id="A0A6M4MEC1"/>
<keyword evidence="18" id="KW-1185">Reference proteome</keyword>
<feature type="binding site" evidence="16">
    <location>
        <begin position="99"/>
        <end position="102"/>
    </location>
    <ligand>
        <name>substrate</name>
    </ligand>
</feature>
<evidence type="ECO:0000313" key="18">
    <source>
        <dbReference type="Proteomes" id="UP000219285"/>
    </source>
</evidence>
<dbReference type="NCBIfam" id="TIGR00671">
    <property type="entry name" value="baf"/>
    <property type="match status" value="1"/>
</dbReference>
<evidence type="ECO:0000256" key="5">
    <source>
        <dbReference type="ARBA" id="ARBA00011738"/>
    </source>
</evidence>
<evidence type="ECO:0000256" key="10">
    <source>
        <dbReference type="ARBA" id="ARBA00022777"/>
    </source>
</evidence>
<keyword evidence="12 16" id="KW-0630">Potassium</keyword>
<feature type="binding site" evidence="16">
    <location>
        <position position="121"/>
    </location>
    <ligand>
        <name>K(+)</name>
        <dbReference type="ChEBI" id="CHEBI:29103"/>
    </ligand>
</feature>
<proteinExistence type="inferred from homology"/>
<evidence type="ECO:0000256" key="3">
    <source>
        <dbReference type="ARBA" id="ARBA00004496"/>
    </source>
</evidence>
<sequence>MVDEKQVLLIDGGNTRIKYCRLDTVAAELATVSSVEDLISQLIKKREIRYIYLANVGNSNLNDALSNFCTAQSIDLRVIETEKTQFGLINSYANEKKMGVDRWLAMIAAQEMTDKPFAVIDIGTAITCDFVDGGQHLGGWIAPGFTIMRDALITNTVKVTANNTKPEQIMVGQDTEACVAFGCLAAVQGVYFSAIDYLSSKRTDFSIIIGGGDKNMLAFSQHAGSIHVANLVVHGLARYARSELFA</sequence>
<evidence type="ECO:0000256" key="8">
    <source>
        <dbReference type="ARBA" id="ARBA00022679"/>
    </source>
</evidence>
<evidence type="ECO:0000256" key="6">
    <source>
        <dbReference type="ARBA" id="ARBA00012102"/>
    </source>
</evidence>
<dbReference type="InterPro" id="IPR043129">
    <property type="entry name" value="ATPase_NBD"/>
</dbReference>
<dbReference type="Pfam" id="PF03309">
    <property type="entry name" value="Pan_kinase"/>
    <property type="match status" value="1"/>
</dbReference>
<organism evidence="17 18">
    <name type="scientific">Alteromonas pelagimontana</name>
    <dbReference type="NCBI Taxonomy" id="1858656"/>
    <lineage>
        <taxon>Bacteria</taxon>
        <taxon>Pseudomonadati</taxon>
        <taxon>Pseudomonadota</taxon>
        <taxon>Gammaproteobacteria</taxon>
        <taxon>Alteromonadales</taxon>
        <taxon>Alteromonadaceae</taxon>
        <taxon>Alteromonas/Salinimonas group</taxon>
        <taxon>Alteromonas</taxon>
    </lineage>
</organism>
<evidence type="ECO:0000256" key="7">
    <source>
        <dbReference type="ARBA" id="ARBA00022490"/>
    </source>
</evidence>
<dbReference type="PANTHER" id="PTHR34265">
    <property type="entry name" value="TYPE III PANTOTHENATE KINASE"/>
    <property type="match status" value="1"/>
</dbReference>
<accession>A0A6M4MEC1</accession>
<dbReference type="RefSeq" id="WP_075610370.1">
    <property type="nucleotide sequence ID" value="NZ_CP052766.1"/>
</dbReference>
<dbReference type="GO" id="GO:0004594">
    <property type="term" value="F:pantothenate kinase activity"/>
    <property type="evidence" value="ECO:0007669"/>
    <property type="project" value="UniProtKB-UniRule"/>
</dbReference>
<dbReference type="EC" id="2.7.1.33" evidence="6 16"/>
<evidence type="ECO:0000256" key="15">
    <source>
        <dbReference type="ARBA" id="ARBA00040883"/>
    </source>
</evidence>
<dbReference type="EMBL" id="CP052766">
    <property type="protein sequence ID" value="QJR81541.1"/>
    <property type="molecule type" value="Genomic_DNA"/>
</dbReference>
<evidence type="ECO:0000256" key="2">
    <source>
        <dbReference type="ARBA" id="ARBA00001958"/>
    </source>
</evidence>
<evidence type="ECO:0000313" key="17">
    <source>
        <dbReference type="EMBL" id="QJR81541.1"/>
    </source>
</evidence>
<comment type="subcellular location">
    <subcellularLocation>
        <location evidence="3 16">Cytoplasm</location>
    </subcellularLocation>
</comment>
<dbReference type="OrthoDB" id="9781305at2"/>
<comment type="similarity">
    <text evidence="14 16">Belongs to the type III pantothenate kinase family.</text>
</comment>
<keyword evidence="9 16" id="KW-0547">Nucleotide-binding</keyword>
<comment type="cofactor">
    <cofactor evidence="16">
        <name>NH4(+)</name>
        <dbReference type="ChEBI" id="CHEBI:28938"/>
    </cofactor>
    <cofactor evidence="16">
        <name>K(+)</name>
        <dbReference type="ChEBI" id="CHEBI:29103"/>
    </cofactor>
    <text evidence="16">A monovalent cation. Ammonium or potassium.</text>
</comment>
<name>A0A6M4MEC1_9ALTE</name>
<reference evidence="17 18" key="2">
    <citation type="submission" date="2020-04" db="EMBL/GenBank/DDBJ databases">
        <title>Complete genome sequence of Alteromonas pelagimontana 5.12T.</title>
        <authorList>
            <person name="Sinha R.K."/>
            <person name="Krishnan K.P."/>
            <person name="Kurian J.P."/>
        </authorList>
    </citation>
    <scope>NUCLEOTIDE SEQUENCE [LARGE SCALE GENOMIC DNA]</scope>
    <source>
        <strain evidence="17 18">5.12</strain>
    </source>
</reference>
<feature type="binding site" evidence="16">
    <location>
        <begin position="11"/>
        <end position="18"/>
    </location>
    <ligand>
        <name>ATP</name>
        <dbReference type="ChEBI" id="CHEBI:30616"/>
    </ligand>
</feature>
<feature type="binding site" evidence="16">
    <location>
        <position position="124"/>
    </location>
    <ligand>
        <name>ATP</name>
        <dbReference type="ChEBI" id="CHEBI:30616"/>
    </ligand>
</feature>
<evidence type="ECO:0000256" key="14">
    <source>
        <dbReference type="ARBA" id="ARBA00038036"/>
    </source>
</evidence>
<dbReference type="HAMAP" id="MF_01274">
    <property type="entry name" value="Pantothen_kinase_3"/>
    <property type="match status" value="1"/>
</dbReference>
<protein>
    <recommendedName>
        <fullName evidence="15 16">Type III pantothenate kinase</fullName>
        <ecNumber evidence="6 16">2.7.1.33</ecNumber>
    </recommendedName>
    <alternativeName>
        <fullName evidence="16">PanK-III</fullName>
    </alternativeName>
    <alternativeName>
        <fullName evidence="16">Pantothenic acid kinase</fullName>
    </alternativeName>
</protein>
<keyword evidence="11 16" id="KW-0067">ATP-binding</keyword>
<keyword evidence="10 16" id="KW-0418">Kinase</keyword>
<evidence type="ECO:0000256" key="16">
    <source>
        <dbReference type="HAMAP-Rule" id="MF_01274"/>
    </source>
</evidence>
<reference evidence="18" key="1">
    <citation type="submission" date="2014-12" db="EMBL/GenBank/DDBJ databases">
        <title>Complete genome sequence of a multi-drug resistant Klebsiella pneumoniae.</title>
        <authorList>
            <person name="Hua X."/>
            <person name="Chen Q."/>
            <person name="Li X."/>
            <person name="Feng Y."/>
            <person name="Ruan Z."/>
            <person name="Yu Y."/>
        </authorList>
    </citation>
    <scope>NUCLEOTIDE SEQUENCE [LARGE SCALE GENOMIC DNA]</scope>
    <source>
        <strain evidence="18">5.12</strain>
    </source>
</reference>
<comment type="catalytic activity">
    <reaction evidence="1 16">
        <text>(R)-pantothenate + ATP = (R)-4'-phosphopantothenate + ADP + H(+)</text>
        <dbReference type="Rhea" id="RHEA:16373"/>
        <dbReference type="ChEBI" id="CHEBI:10986"/>
        <dbReference type="ChEBI" id="CHEBI:15378"/>
        <dbReference type="ChEBI" id="CHEBI:29032"/>
        <dbReference type="ChEBI" id="CHEBI:30616"/>
        <dbReference type="ChEBI" id="CHEBI:456216"/>
        <dbReference type="EC" id="2.7.1.33"/>
    </reaction>
</comment>
<dbReference type="KEGG" id="apel:CA267_012530"/>
<comment type="subunit">
    <text evidence="5 16">Homodimer.</text>
</comment>
<dbReference type="GO" id="GO:0046872">
    <property type="term" value="F:metal ion binding"/>
    <property type="evidence" value="ECO:0007669"/>
    <property type="project" value="UniProtKB-KW"/>
</dbReference>
<dbReference type="Proteomes" id="UP000219285">
    <property type="component" value="Chromosome"/>
</dbReference>
<keyword evidence="7 16" id="KW-0963">Cytoplasm</keyword>
<dbReference type="CDD" id="cd24015">
    <property type="entry name" value="ASKHA_NBD_PanK-III"/>
    <property type="match status" value="1"/>
</dbReference>
<dbReference type="GO" id="GO:0005524">
    <property type="term" value="F:ATP binding"/>
    <property type="evidence" value="ECO:0007669"/>
    <property type="project" value="UniProtKB-UniRule"/>
</dbReference>
<feature type="binding site" evidence="16">
    <location>
        <position position="175"/>
    </location>
    <ligand>
        <name>substrate</name>
    </ligand>
</feature>
<evidence type="ECO:0000256" key="1">
    <source>
        <dbReference type="ARBA" id="ARBA00001206"/>
    </source>
</evidence>
<evidence type="ECO:0000256" key="11">
    <source>
        <dbReference type="ARBA" id="ARBA00022840"/>
    </source>
</evidence>
<evidence type="ECO:0000256" key="9">
    <source>
        <dbReference type="ARBA" id="ARBA00022741"/>
    </source>
</evidence>
<dbReference type="UniPathway" id="UPA00241">
    <property type="reaction ID" value="UER00352"/>
</dbReference>
<comment type="pathway">
    <text evidence="4 16">Cofactor biosynthesis; coenzyme A biosynthesis; CoA from (R)-pantothenate: step 1/5.</text>
</comment>
<dbReference type="GO" id="GO:0005737">
    <property type="term" value="C:cytoplasm"/>
    <property type="evidence" value="ECO:0007669"/>
    <property type="project" value="UniProtKB-SubCell"/>
</dbReference>
<evidence type="ECO:0000256" key="13">
    <source>
        <dbReference type="ARBA" id="ARBA00022993"/>
    </source>
</evidence>
<keyword evidence="16" id="KW-0479">Metal-binding</keyword>
<evidence type="ECO:0000256" key="4">
    <source>
        <dbReference type="ARBA" id="ARBA00005225"/>
    </source>
</evidence>